<protein>
    <submittedName>
        <fullName evidence="10">Putative membrane protein</fullName>
    </submittedName>
</protein>
<keyword evidence="3" id="KW-1003">Cell membrane</keyword>
<keyword evidence="2" id="KW-0813">Transport</keyword>
<feature type="transmembrane region" description="Helical" evidence="9">
    <location>
        <begin position="211"/>
        <end position="230"/>
    </location>
</feature>
<evidence type="ECO:0000256" key="3">
    <source>
        <dbReference type="ARBA" id="ARBA00022475"/>
    </source>
</evidence>
<dbReference type="PANTHER" id="PTHR33281:SF19">
    <property type="entry name" value="VOLTAGE-DEPENDENT ANION CHANNEL-FORMING PROTEIN YNEE"/>
    <property type="match status" value="1"/>
</dbReference>
<dbReference type="GO" id="GO:0005254">
    <property type="term" value="F:chloride channel activity"/>
    <property type="evidence" value="ECO:0007669"/>
    <property type="project" value="InterPro"/>
</dbReference>
<dbReference type="OrthoDB" id="445589at2"/>
<dbReference type="Pfam" id="PF25539">
    <property type="entry name" value="Bestrophin_2"/>
    <property type="match status" value="1"/>
</dbReference>
<keyword evidence="4 9" id="KW-0812">Transmembrane</keyword>
<evidence type="ECO:0000313" key="10">
    <source>
        <dbReference type="EMBL" id="SDB85490.1"/>
    </source>
</evidence>
<keyword evidence="11" id="KW-1185">Reference proteome</keyword>
<reference evidence="11" key="1">
    <citation type="submission" date="2016-09" db="EMBL/GenBank/DDBJ databases">
        <authorList>
            <person name="Varghese N."/>
            <person name="Submissions S."/>
        </authorList>
    </citation>
    <scope>NUCLEOTIDE SEQUENCE [LARGE SCALE GENOMIC DNA]</scope>
    <source>
        <strain evidence="11">ANC 3699</strain>
    </source>
</reference>
<evidence type="ECO:0000256" key="8">
    <source>
        <dbReference type="ARBA" id="ARBA00034708"/>
    </source>
</evidence>
<dbReference type="RefSeq" id="WP_092615255.1">
    <property type="nucleotide sequence ID" value="NZ_FMYK01000001.1"/>
</dbReference>
<sequence length="303" mass="34687">MIVRDKNNSFMLLFAWSGTILPSVLPALLIVVFLSSFLVYLSTHHYVSVPAVPAIGFTIFGIILSIFLSFRNTACYERWWEGRKLWGALIAYTRHIARDSHVLTDQRRNVLMYRIMLFTHLLRDRLRMQNHPLDFYQDQSNFSLLELQQFPQKLNAAQFCLEAIQKDLVQALKQGEISDIIYQHLNQHMVELGNIQAGCDRILSTPLPFSYSVLLHRTVYCFCFILPFSLETSLGIWTPIIVALIAYLFLGLDALSAQLEEPFGLQENDLPLDAIVRSIEREMLDSLGVDIPPAVQPVRSNLS</sequence>
<evidence type="ECO:0000256" key="2">
    <source>
        <dbReference type="ARBA" id="ARBA00022448"/>
    </source>
</evidence>
<dbReference type="GO" id="GO:0005886">
    <property type="term" value="C:plasma membrane"/>
    <property type="evidence" value="ECO:0007669"/>
    <property type="project" value="UniProtKB-SubCell"/>
</dbReference>
<dbReference type="PANTHER" id="PTHR33281">
    <property type="entry name" value="UPF0187 PROTEIN YNEE"/>
    <property type="match status" value="1"/>
</dbReference>
<accession>A0A1G6GTY3</accession>
<keyword evidence="5 9" id="KW-1133">Transmembrane helix</keyword>
<gene>
    <name evidence="10" type="ORF">SAMN05421749_101421</name>
</gene>
<evidence type="ECO:0000256" key="1">
    <source>
        <dbReference type="ARBA" id="ARBA00004651"/>
    </source>
</evidence>
<evidence type="ECO:0000256" key="7">
    <source>
        <dbReference type="ARBA" id="ARBA00023136"/>
    </source>
</evidence>
<dbReference type="InterPro" id="IPR044669">
    <property type="entry name" value="YneE/VCCN1/2-like"/>
</dbReference>
<feature type="transmembrane region" description="Helical" evidence="9">
    <location>
        <begin position="47"/>
        <end position="70"/>
    </location>
</feature>
<organism evidence="10 11">
    <name type="scientific">Acinetobacter marinus</name>
    <dbReference type="NCBI Taxonomy" id="281375"/>
    <lineage>
        <taxon>Bacteria</taxon>
        <taxon>Pseudomonadati</taxon>
        <taxon>Pseudomonadota</taxon>
        <taxon>Gammaproteobacteria</taxon>
        <taxon>Moraxellales</taxon>
        <taxon>Moraxellaceae</taxon>
        <taxon>Acinetobacter</taxon>
    </lineage>
</organism>
<evidence type="ECO:0000313" key="11">
    <source>
        <dbReference type="Proteomes" id="UP000242317"/>
    </source>
</evidence>
<evidence type="ECO:0000256" key="9">
    <source>
        <dbReference type="SAM" id="Phobius"/>
    </source>
</evidence>
<dbReference type="Proteomes" id="UP000242317">
    <property type="component" value="Unassembled WGS sequence"/>
</dbReference>
<evidence type="ECO:0000256" key="4">
    <source>
        <dbReference type="ARBA" id="ARBA00022692"/>
    </source>
</evidence>
<comment type="similarity">
    <text evidence="8">Belongs to the anion channel-forming bestrophin (TC 1.A.46) family.</text>
</comment>
<keyword evidence="7 9" id="KW-0472">Membrane</keyword>
<feature type="transmembrane region" description="Helical" evidence="9">
    <location>
        <begin position="12"/>
        <end position="41"/>
    </location>
</feature>
<evidence type="ECO:0000256" key="6">
    <source>
        <dbReference type="ARBA" id="ARBA00023065"/>
    </source>
</evidence>
<keyword evidence="6" id="KW-0406">Ion transport</keyword>
<dbReference type="AlphaFoldDB" id="A0A1G6GTY3"/>
<dbReference type="EMBL" id="FMYK01000001">
    <property type="protein sequence ID" value="SDB85490.1"/>
    <property type="molecule type" value="Genomic_DNA"/>
</dbReference>
<comment type="subcellular location">
    <subcellularLocation>
        <location evidence="1">Cell membrane</location>
        <topology evidence="1">Multi-pass membrane protein</topology>
    </subcellularLocation>
</comment>
<proteinExistence type="inferred from homology"/>
<name>A0A1G6GTY3_9GAMM</name>
<evidence type="ECO:0000256" key="5">
    <source>
        <dbReference type="ARBA" id="ARBA00022989"/>
    </source>
</evidence>